<keyword evidence="2" id="KW-0325">Glycoprotein</keyword>
<evidence type="ECO:0000313" key="6">
    <source>
        <dbReference type="Proteomes" id="UP000085678"/>
    </source>
</evidence>
<evidence type="ECO:0000256" key="1">
    <source>
        <dbReference type="ARBA" id="ARBA00023157"/>
    </source>
</evidence>
<organism evidence="6 7">
    <name type="scientific">Lingula anatina</name>
    <name type="common">Brachiopod</name>
    <name type="synonym">Lingula unguis</name>
    <dbReference type="NCBI Taxonomy" id="7574"/>
    <lineage>
        <taxon>Eukaryota</taxon>
        <taxon>Metazoa</taxon>
        <taxon>Spiralia</taxon>
        <taxon>Lophotrochozoa</taxon>
        <taxon>Brachiopoda</taxon>
        <taxon>Linguliformea</taxon>
        <taxon>Lingulata</taxon>
        <taxon>Lingulida</taxon>
        <taxon>Linguloidea</taxon>
        <taxon>Lingulidae</taxon>
        <taxon>Lingula</taxon>
    </lineage>
</organism>
<dbReference type="STRING" id="7574.A0A1S3JJG0"/>
<dbReference type="InterPro" id="IPR011641">
    <property type="entry name" value="Tyr-kin_ephrin_A/B_rcpt-like"/>
</dbReference>
<dbReference type="InterPro" id="IPR009030">
    <property type="entry name" value="Growth_fac_rcpt_cys_sf"/>
</dbReference>
<evidence type="ECO:0000259" key="5">
    <source>
        <dbReference type="PROSITE" id="PS50287"/>
    </source>
</evidence>
<dbReference type="PROSITE" id="PS00420">
    <property type="entry name" value="SRCR_1"/>
    <property type="match status" value="1"/>
</dbReference>
<gene>
    <name evidence="7" type="primary">LOC106173819</name>
</gene>
<dbReference type="GeneID" id="106173819"/>
<dbReference type="PANTHER" id="PTHR48071:SF18">
    <property type="entry name" value="DELETED IN MALIGNANT BRAIN TUMORS 1 PROTEIN-RELATED"/>
    <property type="match status" value="1"/>
</dbReference>
<protein>
    <submittedName>
        <fullName evidence="7">Scavenger receptor cysteine-rich type 1 protein M130</fullName>
    </submittedName>
</protein>
<feature type="signal peptide" evidence="4">
    <location>
        <begin position="1"/>
        <end position="19"/>
    </location>
</feature>
<feature type="domain" description="SRCR" evidence="5">
    <location>
        <begin position="211"/>
        <end position="311"/>
    </location>
</feature>
<evidence type="ECO:0000256" key="2">
    <source>
        <dbReference type="ARBA" id="ARBA00023180"/>
    </source>
</evidence>
<dbReference type="GO" id="GO:0016020">
    <property type="term" value="C:membrane"/>
    <property type="evidence" value="ECO:0007669"/>
    <property type="project" value="InterPro"/>
</dbReference>
<dbReference type="KEGG" id="lak:106173819"/>
<keyword evidence="7" id="KW-0675">Receptor</keyword>
<proteinExistence type="predicted"/>
<dbReference type="SMART" id="SM00202">
    <property type="entry name" value="SR"/>
    <property type="match status" value="1"/>
</dbReference>
<name>A0A1S3JJG0_LINAN</name>
<dbReference type="SUPFAM" id="SSF57184">
    <property type="entry name" value="Growth factor receptor domain"/>
    <property type="match status" value="1"/>
</dbReference>
<reference evidence="7" key="1">
    <citation type="submission" date="2025-08" db="UniProtKB">
        <authorList>
            <consortium name="RefSeq"/>
        </authorList>
    </citation>
    <scope>IDENTIFICATION</scope>
    <source>
        <tissue evidence="7">Gonads</tissue>
    </source>
</reference>
<dbReference type="SUPFAM" id="SSF56487">
    <property type="entry name" value="SRCR-like"/>
    <property type="match status" value="1"/>
</dbReference>
<feature type="chain" id="PRO_5010313754" evidence="4">
    <location>
        <begin position="20"/>
        <end position="311"/>
    </location>
</feature>
<dbReference type="Gene3D" id="3.10.250.10">
    <property type="entry name" value="SRCR-like domain"/>
    <property type="match status" value="1"/>
</dbReference>
<dbReference type="PROSITE" id="PS50287">
    <property type="entry name" value="SRCR_2"/>
    <property type="match status" value="1"/>
</dbReference>
<keyword evidence="6" id="KW-1185">Reference proteome</keyword>
<dbReference type="Pfam" id="PF00530">
    <property type="entry name" value="SRCR"/>
    <property type="match status" value="1"/>
</dbReference>
<dbReference type="RefSeq" id="XP_013410522.1">
    <property type="nucleotide sequence ID" value="XM_013555068.1"/>
</dbReference>
<dbReference type="InterPro" id="IPR001190">
    <property type="entry name" value="SRCR"/>
</dbReference>
<keyword evidence="1 3" id="KW-1015">Disulfide bond</keyword>
<dbReference type="Proteomes" id="UP000085678">
    <property type="component" value="Unplaced"/>
</dbReference>
<dbReference type="SMART" id="SM01411">
    <property type="entry name" value="Ephrin_rec_like"/>
    <property type="match status" value="2"/>
</dbReference>
<dbReference type="Gene3D" id="2.10.50.10">
    <property type="entry name" value="Tumor Necrosis Factor Receptor, subunit A, domain 2"/>
    <property type="match status" value="1"/>
</dbReference>
<dbReference type="InterPro" id="IPR036772">
    <property type="entry name" value="SRCR-like_dom_sf"/>
</dbReference>
<comment type="caution">
    <text evidence="3">Lacks conserved residue(s) required for the propagation of feature annotation.</text>
</comment>
<accession>A0A1S3JJG0</accession>
<dbReference type="PANTHER" id="PTHR48071">
    <property type="entry name" value="SRCR DOMAIN-CONTAINING PROTEIN"/>
    <property type="match status" value="1"/>
</dbReference>
<evidence type="ECO:0000313" key="7">
    <source>
        <dbReference type="RefSeq" id="XP_013410522.1"/>
    </source>
</evidence>
<dbReference type="Pfam" id="PF07699">
    <property type="entry name" value="Ephrin_rec_like"/>
    <property type="match status" value="1"/>
</dbReference>
<sequence length="311" mass="32562">MSSAGVAFFLAAATALVSTTDSAVSIAAGFFYRPSGCSDGFMLPETYRTATTLVRSRIECLTVCQSRTDCVSLDVETLTNGSVACHINAEEAGQYAFYIQQNGTQFLHYERAANEAAATACTQPGLCPPGTYSSGASQSCSWCVNGERQLTCTECPAGSAQPTAGMTSCDLCPLNTYTDTTGQTTCTNCPSGETTSSTGSTGCVPPLTYQYRLVGGTSTSGRVEVYYSSQWGTVCDDGWTDTNAQVLCRSLGLPHSSAIQHQSAYFGQGSGQIWMDNVACTGTETEIGNCGHNGWGTHNCGHGEDAGVTCQ</sequence>
<dbReference type="InParanoid" id="A0A1S3JJG0"/>
<evidence type="ECO:0000256" key="4">
    <source>
        <dbReference type="SAM" id="SignalP"/>
    </source>
</evidence>
<dbReference type="FunFam" id="3.10.250.10:FF:000011">
    <property type="entry name" value="Scavenger receptor class A member 5"/>
    <property type="match status" value="1"/>
</dbReference>
<dbReference type="AlphaFoldDB" id="A0A1S3JJG0"/>
<evidence type="ECO:0000256" key="3">
    <source>
        <dbReference type="PROSITE-ProRule" id="PRU00196"/>
    </source>
</evidence>
<dbReference type="OrthoDB" id="422749at2759"/>
<keyword evidence="4" id="KW-0732">Signal</keyword>
<feature type="disulfide bond" evidence="3">
    <location>
        <begin position="280"/>
        <end position="290"/>
    </location>
</feature>
<dbReference type="PRINTS" id="PR00258">
    <property type="entry name" value="SPERACTRCPTR"/>
</dbReference>